<accession>A0A0J1CPG2</accession>
<proteinExistence type="predicted"/>
<keyword evidence="1" id="KW-0732">Signal</keyword>
<dbReference type="RefSeq" id="WP_047896124.1">
    <property type="nucleotide sequence ID" value="NZ_AEJF01000185.1"/>
</dbReference>
<comment type="caution">
    <text evidence="2">The sequence shown here is derived from an EMBL/GenBank/DDBJ whole genome shotgun (WGS) entry which is preliminary data.</text>
</comment>
<sequence length="64" mass="6820">MKRALVVLSAILLAACASPAVFKDPKTGQVAQCNASTPGVFPIIAQHEIDTCSDAYTRMGWVKQ</sequence>
<dbReference type="Proteomes" id="UP000035963">
    <property type="component" value="Unassembled WGS sequence"/>
</dbReference>
<dbReference type="PROSITE" id="PS51257">
    <property type="entry name" value="PROKAR_LIPOPROTEIN"/>
    <property type="match status" value="1"/>
</dbReference>
<evidence type="ECO:0000313" key="2">
    <source>
        <dbReference type="EMBL" id="KLU22226.1"/>
    </source>
</evidence>
<name>A0A0J1CPG2_9BURK</name>
<evidence type="ECO:0000256" key="1">
    <source>
        <dbReference type="SAM" id="SignalP"/>
    </source>
</evidence>
<dbReference type="AlphaFoldDB" id="A0A0J1CPG2"/>
<dbReference type="PATRIC" id="fig|908627.4.peg.7025"/>
<evidence type="ECO:0000313" key="3">
    <source>
        <dbReference type="Proteomes" id="UP000035963"/>
    </source>
</evidence>
<organism evidence="2 3">
    <name type="scientific">Caballeronia mineralivorans PML1(12)</name>
    <dbReference type="NCBI Taxonomy" id="908627"/>
    <lineage>
        <taxon>Bacteria</taxon>
        <taxon>Pseudomonadati</taxon>
        <taxon>Pseudomonadota</taxon>
        <taxon>Betaproteobacteria</taxon>
        <taxon>Burkholderiales</taxon>
        <taxon>Burkholderiaceae</taxon>
        <taxon>Caballeronia</taxon>
    </lineage>
</organism>
<dbReference type="OrthoDB" id="9037614at2"/>
<evidence type="ECO:0008006" key="4">
    <source>
        <dbReference type="Google" id="ProtNLM"/>
    </source>
</evidence>
<dbReference type="EMBL" id="AEJF01000185">
    <property type="protein sequence ID" value="KLU22226.1"/>
    <property type="molecule type" value="Genomic_DNA"/>
</dbReference>
<keyword evidence="3" id="KW-1185">Reference proteome</keyword>
<gene>
    <name evidence="2" type="ORF">EOS_31500</name>
</gene>
<reference evidence="2 3" key="1">
    <citation type="journal article" date="2015" name="Genome Announc.">
        <title>Draft Genome Sequence of Burkholderia sp. Strain PML1(12), an Ectomycorrhizosphere-Inhabiting Bacterium with Effective Mineral-Weathering Ability.</title>
        <authorList>
            <person name="Uroz S."/>
            <person name="Oger P."/>
        </authorList>
    </citation>
    <scope>NUCLEOTIDE SEQUENCE [LARGE SCALE GENOMIC DNA]</scope>
    <source>
        <strain evidence="3">PML1(12)</strain>
    </source>
</reference>
<feature type="chain" id="PRO_5005248995" description="Lipoprotein" evidence="1">
    <location>
        <begin position="24"/>
        <end position="64"/>
    </location>
</feature>
<protein>
    <recommendedName>
        <fullName evidence="4">Lipoprotein</fullName>
    </recommendedName>
</protein>
<feature type="signal peptide" evidence="1">
    <location>
        <begin position="1"/>
        <end position="23"/>
    </location>
</feature>